<dbReference type="RefSeq" id="WP_091730385.1">
    <property type="nucleotide sequence ID" value="NZ_FNQE01000020.1"/>
</dbReference>
<evidence type="ECO:0000313" key="3">
    <source>
        <dbReference type="Proteomes" id="UP000198625"/>
    </source>
</evidence>
<dbReference type="AlphaFoldDB" id="A0A1H3QG53"/>
<evidence type="ECO:0000313" key="2">
    <source>
        <dbReference type="EMBL" id="SDZ12253.1"/>
    </source>
</evidence>
<organism evidence="2 3">
    <name type="scientific">Proteiniborus ethanoligenes</name>
    <dbReference type="NCBI Taxonomy" id="415015"/>
    <lineage>
        <taxon>Bacteria</taxon>
        <taxon>Bacillati</taxon>
        <taxon>Bacillota</taxon>
        <taxon>Clostridia</taxon>
        <taxon>Eubacteriales</taxon>
        <taxon>Proteiniborus</taxon>
    </lineage>
</organism>
<reference evidence="2 3" key="1">
    <citation type="submission" date="2016-10" db="EMBL/GenBank/DDBJ databases">
        <authorList>
            <person name="de Groot N.N."/>
        </authorList>
    </citation>
    <scope>NUCLEOTIDE SEQUENCE [LARGE SCALE GENOMIC DNA]</scope>
    <source>
        <strain evidence="2 3">DSM 21650</strain>
    </source>
</reference>
<gene>
    <name evidence="2" type="ORF">SAMN05660462_01925</name>
</gene>
<feature type="domain" description="Zinc-ribbon" evidence="1">
    <location>
        <begin position="354"/>
        <end position="376"/>
    </location>
</feature>
<protein>
    <submittedName>
        <fullName evidence="2">Zinc-ribbon domain-containing protein</fullName>
    </submittedName>
</protein>
<dbReference type="EMBL" id="FNQE01000020">
    <property type="protein sequence ID" value="SDZ12253.1"/>
    <property type="molecule type" value="Genomic_DNA"/>
</dbReference>
<dbReference type="Pfam" id="PF13240">
    <property type="entry name" value="Zn_Ribbon_1"/>
    <property type="match status" value="1"/>
</dbReference>
<dbReference type="OrthoDB" id="9764015at2"/>
<accession>A0A1H3QG53</accession>
<evidence type="ECO:0000259" key="1">
    <source>
        <dbReference type="Pfam" id="PF13240"/>
    </source>
</evidence>
<keyword evidence="3" id="KW-1185">Reference proteome</keyword>
<dbReference type="InterPro" id="IPR026870">
    <property type="entry name" value="Zinc_ribbon_dom"/>
</dbReference>
<dbReference type="STRING" id="415015.SAMN05660462_01925"/>
<sequence length="383" mass="43271">MRENIIIIPSNQVLAAGKSMGIVQNTLSKLSGFPDENINVSVKEEWKDALHTLLVPRKFIRLITAGKDNTLESMNLACNEDKILLYNSTEEGDTLIQIEERSKLENKLSLLIGNQATVRDISLPMTLDGLMTLSAISDIIKKQKLKNMLDPSYEMLPPRINEIQKIIEDSEEKMDPRWWLTPFISYIYGLNRKVNVNDGLMPLLEMKIIEAQEGVVYPTESGLAFLKDLSDRQGIIGMGSYYFKENKPLKNTIVILRTSDQIWYFQCGENSILSSVGHDEAKDIIKKELMSGDDVPQEDRQNYTLNKHEINKEIKTTDSRKWVCQCGKENISNFCGVCGKSKSEGSQQKARSKFCMNCGTELREDAQFCGNCGAKVKIDALIP</sequence>
<proteinExistence type="predicted"/>
<dbReference type="Proteomes" id="UP000198625">
    <property type="component" value="Unassembled WGS sequence"/>
</dbReference>
<name>A0A1H3QG53_9FIRM</name>